<evidence type="ECO:0000313" key="2">
    <source>
        <dbReference type="Proteomes" id="UP000586947"/>
    </source>
</evidence>
<organism evidence="1 2">
    <name type="scientific">Micromonospora parathelypteridis</name>
    <dbReference type="NCBI Taxonomy" id="1839617"/>
    <lineage>
        <taxon>Bacteria</taxon>
        <taxon>Bacillati</taxon>
        <taxon>Actinomycetota</taxon>
        <taxon>Actinomycetes</taxon>
        <taxon>Micromonosporales</taxon>
        <taxon>Micromonosporaceae</taxon>
        <taxon>Micromonospora</taxon>
    </lineage>
</organism>
<keyword evidence="2" id="KW-1185">Reference proteome</keyword>
<dbReference type="RefSeq" id="WP_184176516.1">
    <property type="nucleotide sequence ID" value="NZ_BMNF01000003.1"/>
</dbReference>
<proteinExistence type="predicted"/>
<dbReference type="EMBL" id="JACHDP010000001">
    <property type="protein sequence ID" value="MBB5476238.1"/>
    <property type="molecule type" value="Genomic_DNA"/>
</dbReference>
<dbReference type="Proteomes" id="UP000586947">
    <property type="component" value="Unassembled WGS sequence"/>
</dbReference>
<gene>
    <name evidence="1" type="ORF">HNR20_000743</name>
</gene>
<reference evidence="1 2" key="1">
    <citation type="submission" date="2020-08" db="EMBL/GenBank/DDBJ databases">
        <title>Sequencing the genomes of 1000 actinobacteria strains.</title>
        <authorList>
            <person name="Klenk H.-P."/>
        </authorList>
    </citation>
    <scope>NUCLEOTIDE SEQUENCE [LARGE SCALE GENOMIC DNA]</scope>
    <source>
        <strain evidence="1 2">DSM 103125</strain>
    </source>
</reference>
<comment type="caution">
    <text evidence="1">The sequence shown here is derived from an EMBL/GenBank/DDBJ whole genome shotgun (WGS) entry which is preliminary data.</text>
</comment>
<evidence type="ECO:0000313" key="1">
    <source>
        <dbReference type="EMBL" id="MBB5476238.1"/>
    </source>
</evidence>
<sequence length="65" mass="7193">MELRLRMSGKARDFVEQVLHEMLVRFPITRDEAVTAPRMAAAGRCHGSPNATPAGLLLIDMKRCG</sequence>
<dbReference type="AlphaFoldDB" id="A0A840VT94"/>
<accession>A0A840VT94</accession>
<name>A0A840VT94_9ACTN</name>
<protein>
    <submittedName>
        <fullName evidence="1">Uncharacterized protein</fullName>
    </submittedName>
</protein>